<protein>
    <recommendedName>
        <fullName evidence="4">HEAT repeat domain-containing protein</fullName>
    </recommendedName>
</protein>
<keyword evidence="1" id="KW-0175">Coiled coil</keyword>
<evidence type="ECO:0000313" key="2">
    <source>
        <dbReference type="EMBL" id="RLP82404.1"/>
    </source>
</evidence>
<proteinExistence type="predicted"/>
<dbReference type="AlphaFoldDB" id="A0A3L7AQK6"/>
<dbReference type="RefSeq" id="WP_121688932.1">
    <property type="nucleotide sequence ID" value="NZ_RCUY01000009.1"/>
</dbReference>
<comment type="caution">
    <text evidence="2">The sequence shown here is derived from an EMBL/GenBank/DDBJ whole genome shotgun (WGS) entry which is preliminary data.</text>
</comment>
<name>A0A3L7AQK6_9MICO</name>
<evidence type="ECO:0008006" key="4">
    <source>
        <dbReference type="Google" id="ProtNLM"/>
    </source>
</evidence>
<reference evidence="2 3" key="1">
    <citation type="submission" date="2018-10" db="EMBL/GenBank/DDBJ databases">
        <authorList>
            <person name="Li J."/>
        </authorList>
    </citation>
    <scope>NUCLEOTIDE SEQUENCE [LARGE SCALE GENOMIC DNA]</scope>
    <source>
        <strain evidence="2 3">JCM 11654</strain>
    </source>
</reference>
<dbReference type="OrthoDB" id="5111914at2"/>
<keyword evidence="3" id="KW-1185">Reference proteome</keyword>
<dbReference type="EMBL" id="RCUY01000009">
    <property type="protein sequence ID" value="RLP82404.1"/>
    <property type="molecule type" value="Genomic_DNA"/>
</dbReference>
<sequence>MEPHIISLLQSDKYARKAAALEAELARITEDLGSTSAETRLQSARALNRLARAELSWMLLPVRNHFRSADFRDIVDPALRAADDRTRAILLNTVRNAYERYIVHPMWGDLRSEDHGSWWEEWLHSTGETFVDNADLPTRCEAAYLLALTGDPRGWEAYLEIVPRRSALLGQLELAILLCPNSRTPALVDSILALTDETERRHPKQAFTAQSIRDALGAGHREANPA</sequence>
<evidence type="ECO:0000313" key="3">
    <source>
        <dbReference type="Proteomes" id="UP000269438"/>
    </source>
</evidence>
<evidence type="ECO:0000256" key="1">
    <source>
        <dbReference type="SAM" id="Coils"/>
    </source>
</evidence>
<dbReference type="Proteomes" id="UP000269438">
    <property type="component" value="Unassembled WGS sequence"/>
</dbReference>
<gene>
    <name evidence="2" type="ORF">D9V34_11545</name>
</gene>
<feature type="coiled-coil region" evidence="1">
    <location>
        <begin position="11"/>
        <end position="38"/>
    </location>
</feature>
<organism evidence="2 3">
    <name type="scientific">Mycetocola lacteus</name>
    <dbReference type="NCBI Taxonomy" id="76637"/>
    <lineage>
        <taxon>Bacteria</taxon>
        <taxon>Bacillati</taxon>
        <taxon>Actinomycetota</taxon>
        <taxon>Actinomycetes</taxon>
        <taxon>Micrococcales</taxon>
        <taxon>Microbacteriaceae</taxon>
        <taxon>Mycetocola</taxon>
    </lineage>
</organism>
<accession>A0A3L7AQK6</accession>